<accession>A0ABR9UM98</accession>
<dbReference type="EMBL" id="JADEWN010000005">
    <property type="protein sequence ID" value="MBE9189417.1"/>
    <property type="molecule type" value="Genomic_DNA"/>
</dbReference>
<evidence type="ECO:0000313" key="8">
    <source>
        <dbReference type="EMBL" id="MBE9189417.1"/>
    </source>
</evidence>
<gene>
    <name evidence="8" type="ORF">IQ230_03360</name>
</gene>
<dbReference type="Pfam" id="PF00145">
    <property type="entry name" value="DNA_methylase"/>
    <property type="match status" value="1"/>
</dbReference>
<evidence type="ECO:0000256" key="3">
    <source>
        <dbReference type="ARBA" id="ARBA00022691"/>
    </source>
</evidence>
<dbReference type="PANTHER" id="PTHR10629">
    <property type="entry name" value="CYTOSINE-SPECIFIC METHYLTRANSFERASE"/>
    <property type="match status" value="1"/>
</dbReference>
<dbReference type="RefSeq" id="WP_193930666.1">
    <property type="nucleotide sequence ID" value="NZ_CAWPMZ010000096.1"/>
</dbReference>
<dbReference type="SUPFAM" id="SSF53335">
    <property type="entry name" value="S-adenosyl-L-methionine-dependent methyltransferases"/>
    <property type="match status" value="1"/>
</dbReference>
<dbReference type="PANTHER" id="PTHR10629:SF52">
    <property type="entry name" value="DNA (CYTOSINE-5)-METHYLTRANSFERASE 1"/>
    <property type="match status" value="1"/>
</dbReference>
<comment type="caution">
    <text evidence="8">The sequence shown here is derived from an EMBL/GenBank/DDBJ whole genome shotgun (WGS) entry which is preliminary data.</text>
</comment>
<comment type="catalytic activity">
    <reaction evidence="7">
        <text>a 2'-deoxycytidine in DNA + S-adenosyl-L-methionine = a 5-methyl-2'-deoxycytidine in DNA + S-adenosyl-L-homocysteine + H(+)</text>
        <dbReference type="Rhea" id="RHEA:13681"/>
        <dbReference type="Rhea" id="RHEA-COMP:11369"/>
        <dbReference type="Rhea" id="RHEA-COMP:11370"/>
        <dbReference type="ChEBI" id="CHEBI:15378"/>
        <dbReference type="ChEBI" id="CHEBI:57856"/>
        <dbReference type="ChEBI" id="CHEBI:59789"/>
        <dbReference type="ChEBI" id="CHEBI:85452"/>
        <dbReference type="ChEBI" id="CHEBI:85454"/>
        <dbReference type="EC" id="2.1.1.37"/>
    </reaction>
</comment>
<feature type="active site" evidence="5">
    <location>
        <position position="107"/>
    </location>
</feature>
<sequence>MVRASNQQLLATKARPVAVDLFAGAGGFSLGIEQAGFDVLVAVEHDPIHACTYSFNFPLTRVVVADISQISGDVIREAATCAYRSHYPQAISSWDGRIDLLFGGPPCQGFSIMGKRSLDDERNNLVFHFYRLVTELSPSYFVMENVPGMAIGQYKSWCTQLKTQFEQAGYQVQVQILNAADFGVPQRRRRLFFFGSQHHVTPVIPQPHQTFITVKDAIADLPDLEEFPELLFTDEVLLSDRQLLQLQQKASDYAKLLRSESLSDFSYPRSWNPQLLTSSMRTQHTTNSIARFAAMLPNQRDPISHLRRLDLSGLSHTLRAGTGVERGSYTSPRPIHPTRSRVISVREAARLHSFPDWFRFHQTKWHGFRQVGNAVPPLLAQAIGHQAIAALEINPAIPAVSLNLGSTQLLRFKSTEATSYWNARDK</sequence>
<dbReference type="GO" id="GO:0008168">
    <property type="term" value="F:methyltransferase activity"/>
    <property type="evidence" value="ECO:0007669"/>
    <property type="project" value="UniProtKB-KW"/>
</dbReference>
<dbReference type="Gene3D" id="3.90.120.10">
    <property type="entry name" value="DNA Methylase, subunit A, domain 2"/>
    <property type="match status" value="1"/>
</dbReference>
<dbReference type="InterPro" id="IPR001525">
    <property type="entry name" value="C5_MeTfrase"/>
</dbReference>
<evidence type="ECO:0000256" key="2">
    <source>
        <dbReference type="ARBA" id="ARBA00022679"/>
    </source>
</evidence>
<dbReference type="InterPro" id="IPR029063">
    <property type="entry name" value="SAM-dependent_MTases_sf"/>
</dbReference>
<dbReference type="GO" id="GO:0032259">
    <property type="term" value="P:methylation"/>
    <property type="evidence" value="ECO:0007669"/>
    <property type="project" value="UniProtKB-KW"/>
</dbReference>
<dbReference type="Proteomes" id="UP000651156">
    <property type="component" value="Unassembled WGS sequence"/>
</dbReference>
<evidence type="ECO:0000313" key="9">
    <source>
        <dbReference type="Proteomes" id="UP000651156"/>
    </source>
</evidence>
<protein>
    <recommendedName>
        <fullName evidence="7">Cytosine-specific methyltransferase</fullName>
        <ecNumber evidence="7">2.1.1.37</ecNumber>
    </recommendedName>
</protein>
<keyword evidence="4" id="KW-0680">Restriction system</keyword>
<dbReference type="Gene3D" id="3.40.50.150">
    <property type="entry name" value="Vaccinia Virus protein VP39"/>
    <property type="match status" value="1"/>
</dbReference>
<dbReference type="EC" id="2.1.1.37" evidence="7"/>
<evidence type="ECO:0000256" key="4">
    <source>
        <dbReference type="ARBA" id="ARBA00022747"/>
    </source>
</evidence>
<dbReference type="InterPro" id="IPR018117">
    <property type="entry name" value="C5_DNA_meth_AS"/>
</dbReference>
<evidence type="ECO:0000256" key="7">
    <source>
        <dbReference type="RuleBase" id="RU000417"/>
    </source>
</evidence>
<keyword evidence="3 5" id="KW-0949">S-adenosyl-L-methionine</keyword>
<keyword evidence="1 5" id="KW-0489">Methyltransferase</keyword>
<comment type="similarity">
    <text evidence="5 6">Belongs to the class I-like SAM-binding methyltransferase superfamily. C5-methyltransferase family.</text>
</comment>
<dbReference type="NCBIfam" id="TIGR00675">
    <property type="entry name" value="dcm"/>
    <property type="match status" value="1"/>
</dbReference>
<evidence type="ECO:0000256" key="5">
    <source>
        <dbReference type="PROSITE-ProRule" id="PRU01016"/>
    </source>
</evidence>
<evidence type="ECO:0000256" key="1">
    <source>
        <dbReference type="ARBA" id="ARBA00022603"/>
    </source>
</evidence>
<proteinExistence type="inferred from homology"/>
<keyword evidence="9" id="KW-1185">Reference proteome</keyword>
<reference evidence="8 9" key="1">
    <citation type="submission" date="2020-10" db="EMBL/GenBank/DDBJ databases">
        <authorList>
            <person name="Castelo-Branco R."/>
            <person name="Eusebio N."/>
            <person name="Adriana R."/>
            <person name="Vieira A."/>
            <person name="Brugerolle De Fraissinette N."/>
            <person name="Rezende De Castro R."/>
            <person name="Schneider M.P."/>
            <person name="Vasconcelos V."/>
            <person name="Leao P.N."/>
        </authorList>
    </citation>
    <scope>NUCLEOTIDE SEQUENCE [LARGE SCALE GENOMIC DNA]</scope>
    <source>
        <strain evidence="8 9">LEGE 06123</strain>
    </source>
</reference>
<dbReference type="PRINTS" id="PR00105">
    <property type="entry name" value="C5METTRFRASE"/>
</dbReference>
<dbReference type="InterPro" id="IPR050390">
    <property type="entry name" value="C5-Methyltransferase"/>
</dbReference>
<name>A0ABR9UM98_9CHRO</name>
<organism evidence="8 9">
    <name type="scientific">Gloeocapsopsis crepidinum LEGE 06123</name>
    <dbReference type="NCBI Taxonomy" id="588587"/>
    <lineage>
        <taxon>Bacteria</taxon>
        <taxon>Bacillati</taxon>
        <taxon>Cyanobacteriota</taxon>
        <taxon>Cyanophyceae</taxon>
        <taxon>Oscillatoriophycideae</taxon>
        <taxon>Chroococcales</taxon>
        <taxon>Chroococcaceae</taxon>
        <taxon>Gloeocapsopsis</taxon>
    </lineage>
</organism>
<dbReference type="PROSITE" id="PS00094">
    <property type="entry name" value="C5_MTASE_1"/>
    <property type="match status" value="1"/>
</dbReference>
<evidence type="ECO:0000256" key="6">
    <source>
        <dbReference type="RuleBase" id="RU000416"/>
    </source>
</evidence>
<keyword evidence="2 5" id="KW-0808">Transferase</keyword>
<dbReference type="PROSITE" id="PS51679">
    <property type="entry name" value="SAM_MT_C5"/>
    <property type="match status" value="1"/>
</dbReference>